<protein>
    <submittedName>
        <fullName evidence="2">Transcriptional regulator, AlpA family</fullName>
    </submittedName>
</protein>
<dbReference type="STRING" id="1121393.SAMN02745216_04249"/>
<dbReference type="AlphaFoldDB" id="A0A1M6W4X8"/>
<dbReference type="GO" id="GO:0003677">
    <property type="term" value="F:DNA binding"/>
    <property type="evidence" value="ECO:0007669"/>
    <property type="project" value="InterPro"/>
</dbReference>
<dbReference type="EMBL" id="FQZU01000037">
    <property type="protein sequence ID" value="SHK88802.1"/>
    <property type="molecule type" value="Genomic_DNA"/>
</dbReference>
<dbReference type="NCBIfam" id="NF047737">
    <property type="entry name" value="antiphage_MADS1"/>
    <property type="match status" value="1"/>
</dbReference>
<dbReference type="SUPFAM" id="SSF46955">
    <property type="entry name" value="Putative DNA-binding domain"/>
    <property type="match status" value="1"/>
</dbReference>
<reference evidence="3" key="1">
    <citation type="submission" date="2016-11" db="EMBL/GenBank/DDBJ databases">
        <authorList>
            <person name="Varghese N."/>
            <person name="Submissions S."/>
        </authorList>
    </citation>
    <scope>NUCLEOTIDE SEQUENCE [LARGE SCALE GENOMIC DNA]</scope>
    <source>
        <strain evidence="3">DSM 16219</strain>
    </source>
</reference>
<sequence>MSGDEIMTIKDVANHLKVGQKTVYTMAQERGLPGFKVRGQWRFSRDDLNQWIKRQKQIAQTAGDPANGRRLRSL</sequence>
<keyword evidence="3" id="KW-1185">Reference proteome</keyword>
<organism evidence="2 3">
    <name type="scientific">Desulfatibacillum alkenivorans DSM 16219</name>
    <dbReference type="NCBI Taxonomy" id="1121393"/>
    <lineage>
        <taxon>Bacteria</taxon>
        <taxon>Pseudomonadati</taxon>
        <taxon>Thermodesulfobacteriota</taxon>
        <taxon>Desulfobacteria</taxon>
        <taxon>Desulfobacterales</taxon>
        <taxon>Desulfatibacillaceae</taxon>
        <taxon>Desulfatibacillum</taxon>
    </lineage>
</organism>
<dbReference type="InterPro" id="IPR041657">
    <property type="entry name" value="HTH_17"/>
</dbReference>
<dbReference type="PANTHER" id="PTHR38431:SF1">
    <property type="entry name" value="BLL2305 PROTEIN"/>
    <property type="match status" value="1"/>
</dbReference>
<dbReference type="InterPro" id="IPR009061">
    <property type="entry name" value="DNA-bd_dom_put_sf"/>
</dbReference>
<evidence type="ECO:0000313" key="2">
    <source>
        <dbReference type="EMBL" id="SHK88802.1"/>
    </source>
</evidence>
<dbReference type="OrthoDB" id="9800023at2"/>
<feature type="domain" description="Helix-turn-helix" evidence="1">
    <location>
        <begin position="7"/>
        <end position="55"/>
    </location>
</feature>
<evidence type="ECO:0000259" key="1">
    <source>
        <dbReference type="Pfam" id="PF12728"/>
    </source>
</evidence>
<dbReference type="Proteomes" id="UP000183994">
    <property type="component" value="Unassembled WGS sequence"/>
</dbReference>
<accession>A0A1M6W4X8</accession>
<dbReference type="InterPro" id="IPR010093">
    <property type="entry name" value="SinI_DNA-bd"/>
</dbReference>
<dbReference type="Pfam" id="PF12728">
    <property type="entry name" value="HTH_17"/>
    <property type="match status" value="1"/>
</dbReference>
<dbReference type="NCBIfam" id="TIGR01764">
    <property type="entry name" value="excise"/>
    <property type="match status" value="1"/>
</dbReference>
<evidence type="ECO:0000313" key="3">
    <source>
        <dbReference type="Proteomes" id="UP000183994"/>
    </source>
</evidence>
<dbReference type="RefSeq" id="WP_073478269.1">
    <property type="nucleotide sequence ID" value="NZ_FQZU01000037.1"/>
</dbReference>
<gene>
    <name evidence="2" type="ORF">SAMN02745216_04249</name>
</gene>
<dbReference type="PANTHER" id="PTHR38431">
    <property type="entry name" value="BLL2305 PROTEIN"/>
    <property type="match status" value="1"/>
</dbReference>
<proteinExistence type="predicted"/>
<name>A0A1M6W4X8_9BACT</name>